<dbReference type="Pfam" id="PF07969">
    <property type="entry name" value="Amidohydro_3"/>
    <property type="match status" value="1"/>
</dbReference>
<dbReference type="InterPro" id="IPR033932">
    <property type="entry name" value="YtcJ-like"/>
</dbReference>
<dbReference type="Gene3D" id="3.20.20.140">
    <property type="entry name" value="Metal-dependent hydrolases"/>
    <property type="match status" value="1"/>
</dbReference>
<evidence type="ECO:0000259" key="1">
    <source>
        <dbReference type="Pfam" id="PF07969"/>
    </source>
</evidence>
<feature type="domain" description="Amidohydrolase 3" evidence="1">
    <location>
        <begin position="87"/>
        <end position="571"/>
    </location>
</feature>
<dbReference type="CDD" id="cd01300">
    <property type="entry name" value="YtcJ_like"/>
    <property type="match status" value="1"/>
</dbReference>
<sequence>MTGSASDHDPGRRRWMQGAAAGLALGALPATSSAERTVPMVDLVVRNARITTLDPRLPGATALAVANGRIVAVGDDAQIMAMADGAQVIDTQGRRLLPGLNDSHTHLIRGGLNYNLELRWDGVRSLADAMAMLKAQVDRTPAPQWVRVVGGFTAHQFVEKRLPTLDDINAIAPETPVFLLHLYDRALLNRAALRACGYDRITRDPPGGHIERDKLGNPTGLLLAKPNALILYASLAKGPRLPLEYQANSTRHFMRELNRLGITSVIDAGGGFQNYPEDYQVIEQLHAADQLSVCIAYNLFTQNKGKEVADFRGWTELLPVRKGDDLLRHNGAGEMLVFSAADFEQFSAPRPELPPELEPELEQVVRLLAEKRWPFRIHATYDESIGRILDVYEKVNADIPFDGLHWFIDHAETITPRNIDRIRALNGGIAVQHRMAYQGEAFVQRYGVQAARQTPPIRRMLAAGVAVGAGTDATRVASYNPWVALSWLVTGRTVGGMALYGEENLLDREQALRLWTQGSAWFSGDESHKGTLAAGQLADFIVLSDDYFRVDDAAIADITSVLTVMGGRVVHGAGDFAALAPSLPPAMPDWSPVNRFGGYQASHSVGTLAGTAHRHGSGCSAHGPHRHAAHHAAPSGDLRGFWGALGCSCFAF</sequence>
<dbReference type="GO" id="GO:0016810">
    <property type="term" value="F:hydrolase activity, acting on carbon-nitrogen (but not peptide) bonds"/>
    <property type="evidence" value="ECO:0007669"/>
    <property type="project" value="InterPro"/>
</dbReference>
<dbReference type="PROSITE" id="PS51318">
    <property type="entry name" value="TAT"/>
    <property type="match status" value="1"/>
</dbReference>
<dbReference type="OrthoDB" id="9031471at2"/>
<keyword evidence="2" id="KW-0378">Hydrolase</keyword>
<dbReference type="AlphaFoldDB" id="A0A2S7DGN0"/>
<evidence type="ECO:0000313" key="3">
    <source>
        <dbReference type="Proteomes" id="UP000239865"/>
    </source>
</evidence>
<dbReference type="Gene3D" id="2.30.40.10">
    <property type="entry name" value="Urease, subunit C, domain 1"/>
    <property type="match status" value="1"/>
</dbReference>
<name>A0A2S7DGN0_9XANT</name>
<organism evidence="2 3">
    <name type="scientific">Xanthomonas melonis</name>
    <dbReference type="NCBI Taxonomy" id="56456"/>
    <lineage>
        <taxon>Bacteria</taxon>
        <taxon>Pseudomonadati</taxon>
        <taxon>Pseudomonadota</taxon>
        <taxon>Gammaproteobacteria</taxon>
        <taxon>Lysobacterales</taxon>
        <taxon>Lysobacteraceae</taxon>
        <taxon>Xanthomonas</taxon>
    </lineage>
</organism>
<dbReference type="SUPFAM" id="SSF51556">
    <property type="entry name" value="Metallo-dependent hydrolases"/>
    <property type="match status" value="1"/>
</dbReference>
<dbReference type="PANTHER" id="PTHR22642:SF21">
    <property type="entry name" value="PERIPLASMIC PROTEIN"/>
    <property type="match status" value="1"/>
</dbReference>
<gene>
    <name evidence="2" type="ORF">XmelCFBP4644_09650</name>
</gene>
<dbReference type="SUPFAM" id="SSF51338">
    <property type="entry name" value="Composite domain of metallo-dependent hydrolases"/>
    <property type="match status" value="1"/>
</dbReference>
<accession>A0A2S7DGN0</accession>
<proteinExistence type="predicted"/>
<dbReference type="Gene3D" id="3.10.310.70">
    <property type="match status" value="1"/>
</dbReference>
<dbReference type="PANTHER" id="PTHR22642">
    <property type="entry name" value="IMIDAZOLONEPROPIONASE"/>
    <property type="match status" value="1"/>
</dbReference>
<dbReference type="Proteomes" id="UP000239865">
    <property type="component" value="Unassembled WGS sequence"/>
</dbReference>
<protein>
    <submittedName>
        <fullName evidence="2">Amidohydrolase</fullName>
    </submittedName>
</protein>
<dbReference type="InterPro" id="IPR011059">
    <property type="entry name" value="Metal-dep_hydrolase_composite"/>
</dbReference>
<dbReference type="EMBL" id="MDEH01000004">
    <property type="protein sequence ID" value="PPU72967.1"/>
    <property type="molecule type" value="Genomic_DNA"/>
</dbReference>
<reference evidence="2 3" key="1">
    <citation type="submission" date="2016-08" db="EMBL/GenBank/DDBJ databases">
        <authorList>
            <person name="Seilhamer J.J."/>
        </authorList>
    </citation>
    <scope>NUCLEOTIDE SEQUENCE [LARGE SCALE GENOMIC DNA]</scope>
    <source>
        <strain evidence="2 3">CFBP4644</strain>
    </source>
</reference>
<dbReference type="InterPro" id="IPR013108">
    <property type="entry name" value="Amidohydro_3"/>
</dbReference>
<evidence type="ECO:0000313" key="2">
    <source>
        <dbReference type="EMBL" id="PPU72967.1"/>
    </source>
</evidence>
<comment type="caution">
    <text evidence="2">The sequence shown here is derived from an EMBL/GenBank/DDBJ whole genome shotgun (WGS) entry which is preliminary data.</text>
</comment>
<dbReference type="InterPro" id="IPR032466">
    <property type="entry name" value="Metal_Hydrolase"/>
</dbReference>
<dbReference type="InterPro" id="IPR006311">
    <property type="entry name" value="TAT_signal"/>
</dbReference>